<dbReference type="InterPro" id="IPR012340">
    <property type="entry name" value="NA-bd_OB-fold"/>
</dbReference>
<reference evidence="2" key="1">
    <citation type="journal article" date="2020" name="bioRxiv">
        <title>A rank-normalized archaeal taxonomy based on genome phylogeny resolves widespread incomplete and uneven classifications.</title>
        <authorList>
            <person name="Rinke C."/>
            <person name="Chuvochina M."/>
            <person name="Mussig A.J."/>
            <person name="Chaumeil P.-A."/>
            <person name="Waite D.W."/>
            <person name="Whitman W.B."/>
            <person name="Parks D.H."/>
            <person name="Hugenholtz P."/>
        </authorList>
    </citation>
    <scope>NUCLEOTIDE SEQUENCE [LARGE SCALE GENOMIC DNA]</scope>
</reference>
<dbReference type="GO" id="GO:0003676">
    <property type="term" value="F:nucleic acid binding"/>
    <property type="evidence" value="ECO:0007669"/>
    <property type="project" value="InterPro"/>
</dbReference>
<sequence>MGTLLDDRKLLIISAMLGLAGFTGMIISSATLTPDPIKIAQIDRGMIDRKVMVEGSVVDVCESEHSGIIFLKINDGTGTITAVIFESTAETIKRNGPAPILLKGMRVQVTGRVKEYRGLLEVAVEEPSGLRPLPGYG</sequence>
<proteinExistence type="predicted"/>
<accession>A0A7J4MWJ5</accession>
<gene>
    <name evidence="1" type="ORF">HA285_06000</name>
</gene>
<protein>
    <submittedName>
        <fullName evidence="1">Exodeoxyribonuclease VII large subunit</fullName>
    </submittedName>
</protein>
<dbReference type="InterPro" id="IPR004365">
    <property type="entry name" value="NA-bd_OB_tRNA"/>
</dbReference>
<evidence type="ECO:0000313" key="1">
    <source>
        <dbReference type="EMBL" id="HIH65129.1"/>
    </source>
</evidence>
<dbReference type="Proteomes" id="UP000538031">
    <property type="component" value="Unassembled WGS sequence"/>
</dbReference>
<dbReference type="Pfam" id="PF01336">
    <property type="entry name" value="tRNA_anti-codon"/>
    <property type="match status" value="1"/>
</dbReference>
<dbReference type="AlphaFoldDB" id="A0A7J4MWJ5"/>
<dbReference type="SUPFAM" id="SSF50249">
    <property type="entry name" value="Nucleic acid-binding proteins"/>
    <property type="match status" value="1"/>
</dbReference>
<dbReference type="Gene3D" id="2.40.50.140">
    <property type="entry name" value="Nucleic acid-binding proteins"/>
    <property type="match status" value="1"/>
</dbReference>
<organism evidence="1 2">
    <name type="scientific">Methanothermobacter thermautotrophicus</name>
    <name type="common">Methanobacterium thermoformicicum</name>
    <dbReference type="NCBI Taxonomy" id="145262"/>
    <lineage>
        <taxon>Archaea</taxon>
        <taxon>Methanobacteriati</taxon>
        <taxon>Methanobacteriota</taxon>
        <taxon>Methanomada group</taxon>
        <taxon>Methanobacteria</taxon>
        <taxon>Methanobacteriales</taxon>
        <taxon>Methanobacteriaceae</taxon>
        <taxon>Methanothermobacter</taxon>
    </lineage>
</organism>
<dbReference type="EMBL" id="DUHT01000066">
    <property type="protein sequence ID" value="HIH65129.1"/>
    <property type="molecule type" value="Genomic_DNA"/>
</dbReference>
<comment type="caution">
    <text evidence="1">The sequence shown here is derived from an EMBL/GenBank/DDBJ whole genome shotgun (WGS) entry which is preliminary data.</text>
</comment>
<name>A0A7J4MWJ5_METTF</name>
<evidence type="ECO:0000313" key="2">
    <source>
        <dbReference type="Proteomes" id="UP000538031"/>
    </source>
</evidence>